<protein>
    <recommendedName>
        <fullName evidence="14">Protein transport protein SEC13</fullName>
    </recommendedName>
</protein>
<keyword evidence="3" id="KW-0813">Transport</keyword>
<evidence type="ECO:0000256" key="11">
    <source>
        <dbReference type="PROSITE-ProRule" id="PRU00221"/>
    </source>
</evidence>
<evidence type="ECO:0000256" key="1">
    <source>
        <dbReference type="ARBA" id="ARBA00004567"/>
    </source>
</evidence>
<evidence type="ECO:0000313" key="12">
    <source>
        <dbReference type="EMBL" id="CAK0816310.1"/>
    </source>
</evidence>
<dbReference type="PROSITE" id="PS00678">
    <property type="entry name" value="WD_REPEATS_1"/>
    <property type="match status" value="1"/>
</dbReference>
<evidence type="ECO:0000313" key="13">
    <source>
        <dbReference type="Proteomes" id="UP001189429"/>
    </source>
</evidence>
<evidence type="ECO:0008006" key="14">
    <source>
        <dbReference type="Google" id="ProtNLM"/>
    </source>
</evidence>
<reference evidence="12" key="1">
    <citation type="submission" date="2023-10" db="EMBL/GenBank/DDBJ databases">
        <authorList>
            <person name="Chen Y."/>
            <person name="Shah S."/>
            <person name="Dougan E. K."/>
            <person name="Thang M."/>
            <person name="Chan C."/>
        </authorList>
    </citation>
    <scope>NUCLEOTIDE SEQUENCE [LARGE SCALE GENOMIC DNA]</scope>
</reference>
<accession>A0ABN9RBH7</accession>
<evidence type="ECO:0000256" key="8">
    <source>
        <dbReference type="ARBA" id="ARBA00023010"/>
    </source>
</evidence>
<keyword evidence="4 11" id="KW-0853">WD repeat</keyword>
<gene>
    <name evidence="12" type="ORF">PCOR1329_LOCUS19323</name>
</gene>
<dbReference type="Gene3D" id="2.130.10.10">
    <property type="entry name" value="YVTN repeat-like/Quinoprotein amine dehydrogenase"/>
    <property type="match status" value="1"/>
</dbReference>
<evidence type="ECO:0000256" key="10">
    <source>
        <dbReference type="ARBA" id="ARBA00023242"/>
    </source>
</evidence>
<dbReference type="Pfam" id="PF00400">
    <property type="entry name" value="WD40"/>
    <property type="match status" value="2"/>
</dbReference>
<dbReference type="InterPro" id="IPR036322">
    <property type="entry name" value="WD40_repeat_dom_sf"/>
</dbReference>
<evidence type="ECO:0000256" key="9">
    <source>
        <dbReference type="ARBA" id="ARBA00023132"/>
    </source>
</evidence>
<comment type="similarity">
    <text evidence="2">Belongs to the WD repeat SEC13 family.</text>
</comment>
<proteinExistence type="inferred from homology"/>
<keyword evidence="6" id="KW-0509">mRNA transport</keyword>
<evidence type="ECO:0000256" key="6">
    <source>
        <dbReference type="ARBA" id="ARBA00022816"/>
    </source>
</evidence>
<dbReference type="PROSITE" id="PS50294">
    <property type="entry name" value="WD_REPEATS_REGION"/>
    <property type="match status" value="1"/>
</dbReference>
<dbReference type="Proteomes" id="UP001189429">
    <property type="component" value="Unassembled WGS sequence"/>
</dbReference>
<dbReference type="PANTHER" id="PTHR11024">
    <property type="entry name" value="NUCLEAR PORE COMPLEX PROTEIN SEC13 / SEH1 FAMILY MEMBER"/>
    <property type="match status" value="1"/>
</dbReference>
<keyword evidence="13" id="KW-1185">Reference proteome</keyword>
<dbReference type="InterPro" id="IPR015943">
    <property type="entry name" value="WD40/YVTN_repeat-like_dom_sf"/>
</dbReference>
<dbReference type="InterPro" id="IPR019775">
    <property type="entry name" value="WD40_repeat_CS"/>
</dbReference>
<dbReference type="SUPFAM" id="SSF50978">
    <property type="entry name" value="WD40 repeat-like"/>
    <property type="match status" value="1"/>
</dbReference>
<dbReference type="PANTHER" id="PTHR11024:SF2">
    <property type="entry name" value="PROTEIN SEC13 HOMOLOG"/>
    <property type="match status" value="1"/>
</dbReference>
<organism evidence="12 13">
    <name type="scientific">Prorocentrum cordatum</name>
    <dbReference type="NCBI Taxonomy" id="2364126"/>
    <lineage>
        <taxon>Eukaryota</taxon>
        <taxon>Sar</taxon>
        <taxon>Alveolata</taxon>
        <taxon>Dinophyceae</taxon>
        <taxon>Prorocentrales</taxon>
        <taxon>Prorocentraceae</taxon>
        <taxon>Prorocentrum</taxon>
    </lineage>
</organism>
<keyword evidence="10" id="KW-0539">Nucleus</keyword>
<dbReference type="PROSITE" id="PS50082">
    <property type="entry name" value="WD_REPEATS_2"/>
    <property type="match status" value="2"/>
</dbReference>
<dbReference type="InterPro" id="IPR037363">
    <property type="entry name" value="Sec13/Seh1_fam"/>
</dbReference>
<keyword evidence="8" id="KW-0811">Translocation</keyword>
<evidence type="ECO:0000256" key="3">
    <source>
        <dbReference type="ARBA" id="ARBA00022448"/>
    </source>
</evidence>
<dbReference type="InterPro" id="IPR001680">
    <property type="entry name" value="WD40_rpt"/>
</dbReference>
<sequence length="327" mass="34471">MATLLAEFDTAHCGPVADAQLDSYGQCLATASADGCVRLWDVREPSDPRFLADLGGHAGAVHQVCWAPVEVGVLLASACSDGCVVIWGRGAHPGEWQVVRREDLSKHGAVQALSWAAAEHGAVLACACADGYVAVLAHDGVFCSGAEAEHLWIFCGGEAFQAHPCGDAVAVSWASPPTVDRGPSSPGLGGLKGARFATAGGDGVKVWRWDDAASCWAAESADVPADLAAPTRDVAWRAWDGIREMLASVHGQTVVVWTGRDAGKAGLEQWRVETRVAIESEVWKVEWADTGNVLLVSCGLDGQELVVVKQQLRRGRWDVMKVGVKGA</sequence>
<keyword evidence="9" id="KW-0906">Nuclear pore complex</keyword>
<dbReference type="EMBL" id="CAUYUJ010006158">
    <property type="protein sequence ID" value="CAK0816310.1"/>
    <property type="molecule type" value="Genomic_DNA"/>
</dbReference>
<comment type="caution">
    <text evidence="12">The sequence shown here is derived from an EMBL/GenBank/DDBJ whole genome shotgun (WGS) entry which is preliminary data.</text>
</comment>
<feature type="repeat" description="WD" evidence="11">
    <location>
        <begin position="54"/>
        <end position="87"/>
    </location>
</feature>
<keyword evidence="7" id="KW-0653">Protein transport</keyword>
<keyword evidence="5" id="KW-0677">Repeat</keyword>
<feature type="repeat" description="WD" evidence="11">
    <location>
        <begin position="9"/>
        <end position="50"/>
    </location>
</feature>
<evidence type="ECO:0000256" key="4">
    <source>
        <dbReference type="ARBA" id="ARBA00022574"/>
    </source>
</evidence>
<evidence type="ECO:0000256" key="7">
    <source>
        <dbReference type="ARBA" id="ARBA00022927"/>
    </source>
</evidence>
<comment type="subcellular location">
    <subcellularLocation>
        <location evidence="1">Nucleus</location>
        <location evidence="1">Nuclear pore complex</location>
    </subcellularLocation>
</comment>
<name>A0ABN9RBH7_9DINO</name>
<evidence type="ECO:0000256" key="2">
    <source>
        <dbReference type="ARBA" id="ARBA00010102"/>
    </source>
</evidence>
<evidence type="ECO:0000256" key="5">
    <source>
        <dbReference type="ARBA" id="ARBA00022737"/>
    </source>
</evidence>
<dbReference type="SMART" id="SM00320">
    <property type="entry name" value="WD40"/>
    <property type="match status" value="4"/>
</dbReference>